<name>A0AAV2F019_9ROSI</name>
<keyword evidence="2" id="KW-1185">Reference proteome</keyword>
<dbReference type="EMBL" id="OZ034818">
    <property type="protein sequence ID" value="CAL1391000.1"/>
    <property type="molecule type" value="Genomic_DNA"/>
</dbReference>
<evidence type="ECO:0000313" key="2">
    <source>
        <dbReference type="Proteomes" id="UP001497516"/>
    </source>
</evidence>
<evidence type="ECO:0000313" key="1">
    <source>
        <dbReference type="EMBL" id="CAL1391000.1"/>
    </source>
</evidence>
<dbReference type="AlphaFoldDB" id="A0AAV2F019"/>
<sequence>MPRNVKIASGPAKANIPLLRFPPAIAQHSGARSILRLRSKNLEPANCRRSSCVAFFQSITPILSGDSSILRPLSGSPKVYAQCRLGLHSRGNSRLRLFLPILAYFPDRNGLLVCRCCWGCCL</sequence>
<accession>A0AAV2F019</accession>
<organism evidence="1 2">
    <name type="scientific">Linum trigynum</name>
    <dbReference type="NCBI Taxonomy" id="586398"/>
    <lineage>
        <taxon>Eukaryota</taxon>
        <taxon>Viridiplantae</taxon>
        <taxon>Streptophyta</taxon>
        <taxon>Embryophyta</taxon>
        <taxon>Tracheophyta</taxon>
        <taxon>Spermatophyta</taxon>
        <taxon>Magnoliopsida</taxon>
        <taxon>eudicotyledons</taxon>
        <taxon>Gunneridae</taxon>
        <taxon>Pentapetalae</taxon>
        <taxon>rosids</taxon>
        <taxon>fabids</taxon>
        <taxon>Malpighiales</taxon>
        <taxon>Linaceae</taxon>
        <taxon>Linum</taxon>
    </lineage>
</organism>
<reference evidence="1 2" key="1">
    <citation type="submission" date="2024-04" db="EMBL/GenBank/DDBJ databases">
        <authorList>
            <person name="Fracassetti M."/>
        </authorList>
    </citation>
    <scope>NUCLEOTIDE SEQUENCE [LARGE SCALE GENOMIC DNA]</scope>
</reference>
<protein>
    <submittedName>
        <fullName evidence="1">Uncharacterized protein</fullName>
    </submittedName>
</protein>
<proteinExistence type="predicted"/>
<gene>
    <name evidence="1" type="ORF">LTRI10_LOCUS31752</name>
</gene>
<dbReference type="Proteomes" id="UP001497516">
    <property type="component" value="Chromosome 5"/>
</dbReference>